<dbReference type="InterPro" id="IPR037523">
    <property type="entry name" value="VOC_core"/>
</dbReference>
<protein>
    <recommendedName>
        <fullName evidence="1">VOC domain-containing protein</fullName>
    </recommendedName>
</protein>
<dbReference type="Pfam" id="PF00903">
    <property type="entry name" value="Glyoxalase"/>
    <property type="match status" value="1"/>
</dbReference>
<comment type="caution">
    <text evidence="2">The sequence shown here is derived from an EMBL/GenBank/DDBJ whole genome shotgun (WGS) entry which is preliminary data.</text>
</comment>
<feature type="domain" description="VOC" evidence="1">
    <location>
        <begin position="1"/>
        <end position="49"/>
    </location>
</feature>
<proteinExistence type="predicted"/>
<dbReference type="PROSITE" id="PS51819">
    <property type="entry name" value="VOC"/>
    <property type="match status" value="1"/>
</dbReference>
<sequence>ESSDSIHKIVEGLEEKGVSIIEKPTQAIRGGTRAAVYDPDGVYVGLVDGPLLDG</sequence>
<dbReference type="InterPro" id="IPR004360">
    <property type="entry name" value="Glyas_Fos-R_dOase_dom"/>
</dbReference>
<gene>
    <name evidence="2" type="ORF">S03H2_48435</name>
</gene>
<dbReference type="Gene3D" id="3.10.180.10">
    <property type="entry name" value="2,3-Dihydroxybiphenyl 1,2-Dioxygenase, domain 1"/>
    <property type="match status" value="1"/>
</dbReference>
<dbReference type="SUPFAM" id="SSF54593">
    <property type="entry name" value="Glyoxalase/Bleomycin resistance protein/Dihydroxybiphenyl dioxygenase"/>
    <property type="match status" value="1"/>
</dbReference>
<reference evidence="2" key="1">
    <citation type="journal article" date="2014" name="Front. Microbiol.">
        <title>High frequency of phylogenetically diverse reductive dehalogenase-homologous genes in deep subseafloor sedimentary metagenomes.</title>
        <authorList>
            <person name="Kawai M."/>
            <person name="Futagami T."/>
            <person name="Toyoda A."/>
            <person name="Takaki Y."/>
            <person name="Nishi S."/>
            <person name="Hori S."/>
            <person name="Arai W."/>
            <person name="Tsubouchi T."/>
            <person name="Morono Y."/>
            <person name="Uchiyama I."/>
            <person name="Ito T."/>
            <person name="Fujiyama A."/>
            <person name="Inagaki F."/>
            <person name="Takami H."/>
        </authorList>
    </citation>
    <scope>NUCLEOTIDE SEQUENCE</scope>
    <source>
        <strain evidence="2">Expedition CK06-06</strain>
    </source>
</reference>
<accession>X1IE30</accession>
<organism evidence="2">
    <name type="scientific">marine sediment metagenome</name>
    <dbReference type="NCBI Taxonomy" id="412755"/>
    <lineage>
        <taxon>unclassified sequences</taxon>
        <taxon>metagenomes</taxon>
        <taxon>ecological metagenomes</taxon>
    </lineage>
</organism>
<dbReference type="AlphaFoldDB" id="X1IE30"/>
<name>X1IE30_9ZZZZ</name>
<evidence type="ECO:0000313" key="2">
    <source>
        <dbReference type="EMBL" id="GAH64374.1"/>
    </source>
</evidence>
<evidence type="ECO:0000259" key="1">
    <source>
        <dbReference type="PROSITE" id="PS51819"/>
    </source>
</evidence>
<dbReference type="EMBL" id="BARU01030536">
    <property type="protein sequence ID" value="GAH64374.1"/>
    <property type="molecule type" value="Genomic_DNA"/>
</dbReference>
<dbReference type="InterPro" id="IPR029068">
    <property type="entry name" value="Glyas_Bleomycin-R_OHBP_Dase"/>
</dbReference>
<feature type="non-terminal residue" evidence="2">
    <location>
        <position position="1"/>
    </location>
</feature>